<gene>
    <name evidence="5" type="ORF">LQV63_03135</name>
</gene>
<name>A0ABS8YCT1_9BACL</name>
<dbReference type="InterPro" id="IPR001761">
    <property type="entry name" value="Peripla_BP/Lac1_sug-bd_dom"/>
</dbReference>
<keyword evidence="6" id="KW-1185">Reference proteome</keyword>
<comment type="caution">
    <text evidence="5">The sequence shown here is derived from an EMBL/GenBank/DDBJ whole genome shotgun (WGS) entry which is preliminary data.</text>
</comment>
<dbReference type="InterPro" id="IPR010982">
    <property type="entry name" value="Lambda_DNA-bd_dom_sf"/>
</dbReference>
<keyword evidence="2" id="KW-0238">DNA-binding</keyword>
<dbReference type="Proteomes" id="UP001199916">
    <property type="component" value="Unassembled WGS sequence"/>
</dbReference>
<accession>A0ABS8YCT1</accession>
<evidence type="ECO:0000256" key="2">
    <source>
        <dbReference type="ARBA" id="ARBA00023125"/>
    </source>
</evidence>
<sequence length="341" mass="37891">MKDVAKLAGVSPATVSRVLSNKGNTSQETRAKVQKAIRETNYVPPAGVKPASTNSRTICLTIARNSMDIFGNPFFDSVLYGLSSAVEQHNMDLQFAVYHCVEQQIQKCLRLYKQQKVDGFILTGVLSIDKERLLKALHEEHIPFVLIGRTFHHEVFSVHNDNMRDGYMAARHLIEAGYRNIVVFTQDTQLDVFGARISGYRQAVQQFGLDVGPNRIVQVGAEEDDIMEALQHLLDEGIAFDSVMATDSVMSLSVLKFCQLKGLRVPEDVGILGFNDAPYLVKVSPTLSCVEMNGASLGAEAFHLLNEIIDQPQAMSLKKNVTLPSELVVRQSTDRYEFKGE</sequence>
<dbReference type="RefSeq" id="WP_233695906.1">
    <property type="nucleotide sequence ID" value="NZ_JAJNBZ010000002.1"/>
</dbReference>
<protein>
    <submittedName>
        <fullName evidence="5">LacI family transcriptional regulator</fullName>
    </submittedName>
</protein>
<dbReference type="Gene3D" id="3.40.50.2300">
    <property type="match status" value="2"/>
</dbReference>
<dbReference type="InterPro" id="IPR000843">
    <property type="entry name" value="HTH_LacI"/>
</dbReference>
<dbReference type="CDD" id="cd01392">
    <property type="entry name" value="HTH_LacI"/>
    <property type="match status" value="1"/>
</dbReference>
<dbReference type="PROSITE" id="PS50932">
    <property type="entry name" value="HTH_LACI_2"/>
    <property type="match status" value="1"/>
</dbReference>
<dbReference type="Pfam" id="PF00532">
    <property type="entry name" value="Peripla_BP_1"/>
    <property type="match status" value="1"/>
</dbReference>
<reference evidence="5 6" key="1">
    <citation type="submission" date="2021-11" db="EMBL/GenBank/DDBJ databases">
        <title>Draft genome sequence of Paenibacillus profundus YoMME, a new Gram-positive bacteria with exoelectrogenic properties.</title>
        <authorList>
            <person name="Hubenova Y."/>
            <person name="Hubenova E."/>
            <person name="Manasiev Y."/>
            <person name="Peykov S."/>
            <person name="Mitov M."/>
        </authorList>
    </citation>
    <scope>NUCLEOTIDE SEQUENCE [LARGE SCALE GENOMIC DNA]</scope>
    <source>
        <strain evidence="5 6">YoMME</strain>
    </source>
</reference>
<organism evidence="5 6">
    <name type="scientific">Paenibacillus profundus</name>
    <dbReference type="NCBI Taxonomy" id="1173085"/>
    <lineage>
        <taxon>Bacteria</taxon>
        <taxon>Bacillati</taxon>
        <taxon>Bacillota</taxon>
        <taxon>Bacilli</taxon>
        <taxon>Bacillales</taxon>
        <taxon>Paenibacillaceae</taxon>
        <taxon>Paenibacillus</taxon>
    </lineage>
</organism>
<dbReference type="PANTHER" id="PTHR30146">
    <property type="entry name" value="LACI-RELATED TRANSCRIPTIONAL REPRESSOR"/>
    <property type="match status" value="1"/>
</dbReference>
<evidence type="ECO:0000259" key="4">
    <source>
        <dbReference type="PROSITE" id="PS50932"/>
    </source>
</evidence>
<feature type="domain" description="HTH lacI-type" evidence="4">
    <location>
        <begin position="1"/>
        <end position="53"/>
    </location>
</feature>
<dbReference type="SUPFAM" id="SSF47413">
    <property type="entry name" value="lambda repressor-like DNA-binding domains"/>
    <property type="match status" value="1"/>
</dbReference>
<dbReference type="PANTHER" id="PTHR30146:SF109">
    <property type="entry name" value="HTH-TYPE TRANSCRIPTIONAL REGULATOR GALS"/>
    <property type="match status" value="1"/>
</dbReference>
<dbReference type="SMART" id="SM00354">
    <property type="entry name" value="HTH_LACI"/>
    <property type="match status" value="1"/>
</dbReference>
<dbReference type="SUPFAM" id="SSF53822">
    <property type="entry name" value="Periplasmic binding protein-like I"/>
    <property type="match status" value="1"/>
</dbReference>
<evidence type="ECO:0000313" key="5">
    <source>
        <dbReference type="EMBL" id="MCE5168310.1"/>
    </source>
</evidence>
<evidence type="ECO:0000313" key="6">
    <source>
        <dbReference type="Proteomes" id="UP001199916"/>
    </source>
</evidence>
<evidence type="ECO:0000256" key="1">
    <source>
        <dbReference type="ARBA" id="ARBA00023015"/>
    </source>
</evidence>
<dbReference type="EMBL" id="JAJNBZ010000002">
    <property type="protein sequence ID" value="MCE5168310.1"/>
    <property type="molecule type" value="Genomic_DNA"/>
</dbReference>
<dbReference type="PROSITE" id="PS00356">
    <property type="entry name" value="HTH_LACI_1"/>
    <property type="match status" value="1"/>
</dbReference>
<keyword evidence="1" id="KW-0805">Transcription regulation</keyword>
<proteinExistence type="predicted"/>
<dbReference type="Pfam" id="PF00356">
    <property type="entry name" value="LacI"/>
    <property type="match status" value="1"/>
</dbReference>
<evidence type="ECO:0000256" key="3">
    <source>
        <dbReference type="ARBA" id="ARBA00023163"/>
    </source>
</evidence>
<dbReference type="InterPro" id="IPR028082">
    <property type="entry name" value="Peripla_BP_I"/>
</dbReference>
<keyword evidence="3" id="KW-0804">Transcription</keyword>
<dbReference type="Gene3D" id="1.10.260.40">
    <property type="entry name" value="lambda repressor-like DNA-binding domains"/>
    <property type="match status" value="1"/>
</dbReference>